<organism evidence="1 2">
    <name type="scientific">Hohenbuehelia grisea</name>
    <dbReference type="NCBI Taxonomy" id="104357"/>
    <lineage>
        <taxon>Eukaryota</taxon>
        <taxon>Fungi</taxon>
        <taxon>Dikarya</taxon>
        <taxon>Basidiomycota</taxon>
        <taxon>Agaricomycotina</taxon>
        <taxon>Agaricomycetes</taxon>
        <taxon>Agaricomycetidae</taxon>
        <taxon>Agaricales</taxon>
        <taxon>Pleurotineae</taxon>
        <taxon>Pleurotaceae</taxon>
        <taxon>Hohenbuehelia</taxon>
    </lineage>
</organism>
<protein>
    <submittedName>
        <fullName evidence="1">Uncharacterized protein</fullName>
    </submittedName>
</protein>
<accession>A0ABR3JN66</accession>
<dbReference type="EMBL" id="JASNQZ010000005">
    <property type="protein sequence ID" value="KAL0957258.1"/>
    <property type="molecule type" value="Genomic_DNA"/>
</dbReference>
<keyword evidence="2" id="KW-1185">Reference proteome</keyword>
<name>A0ABR3JN66_9AGAR</name>
<evidence type="ECO:0000313" key="2">
    <source>
        <dbReference type="Proteomes" id="UP001556367"/>
    </source>
</evidence>
<gene>
    <name evidence="1" type="ORF">HGRIS_001072</name>
</gene>
<evidence type="ECO:0000313" key="1">
    <source>
        <dbReference type="EMBL" id="KAL0957258.1"/>
    </source>
</evidence>
<reference evidence="2" key="1">
    <citation type="submission" date="2024-06" db="EMBL/GenBank/DDBJ databases">
        <title>Multi-omics analyses provide insights into the biosynthesis of the anticancer antibiotic pleurotin in Hohenbuehelia grisea.</title>
        <authorList>
            <person name="Weaver J.A."/>
            <person name="Alberti F."/>
        </authorList>
    </citation>
    <scope>NUCLEOTIDE SEQUENCE [LARGE SCALE GENOMIC DNA]</scope>
    <source>
        <strain evidence="2">T-177</strain>
    </source>
</reference>
<sequence length="82" mass="9295">MHVVHDQGHMHTREIQVHVEPPMLQLAHKLLWLKLDGELNRFAKASIEIVVEMGGTSELGVQVEGLLPCCFRTREVELVSKV</sequence>
<dbReference type="Proteomes" id="UP001556367">
    <property type="component" value="Unassembled WGS sequence"/>
</dbReference>
<comment type="caution">
    <text evidence="1">The sequence shown here is derived from an EMBL/GenBank/DDBJ whole genome shotgun (WGS) entry which is preliminary data.</text>
</comment>
<proteinExistence type="predicted"/>